<evidence type="ECO:0000313" key="10">
    <source>
        <dbReference type="Proteomes" id="UP000293331"/>
    </source>
</evidence>
<evidence type="ECO:0000256" key="3">
    <source>
        <dbReference type="ARBA" id="ARBA00022679"/>
    </source>
</evidence>
<keyword evidence="5 8" id="KW-1133">Transmembrane helix</keyword>
<keyword evidence="3" id="KW-0808">Transferase</keyword>
<evidence type="ECO:0000256" key="8">
    <source>
        <dbReference type="SAM" id="Phobius"/>
    </source>
</evidence>
<name>A0A4Q5LRZ2_9SPHI</name>
<dbReference type="EMBL" id="SEWG01000001">
    <property type="protein sequence ID" value="RYU92336.1"/>
    <property type="molecule type" value="Genomic_DNA"/>
</dbReference>
<feature type="transmembrane region" description="Helical" evidence="8">
    <location>
        <begin position="306"/>
        <end position="323"/>
    </location>
</feature>
<proteinExistence type="inferred from homology"/>
<reference evidence="9 10" key="1">
    <citation type="submission" date="2019-02" db="EMBL/GenBank/DDBJ databases">
        <title>Bacterial novel species Mucilaginibacter sp. 17JY9-4 isolated from soil.</title>
        <authorList>
            <person name="Jung H.-Y."/>
        </authorList>
    </citation>
    <scope>NUCLEOTIDE SEQUENCE [LARGE SCALE GENOMIC DNA]</scope>
    <source>
        <strain evidence="9 10">17JY9-4</strain>
    </source>
</reference>
<feature type="transmembrane region" description="Helical" evidence="8">
    <location>
        <begin position="257"/>
        <end position="275"/>
    </location>
</feature>
<sequence length="401" mass="46109">MQTLKKIIFNKPLILWLWFGLSFFAVAKDVVVHFSNKETTHNNYIIYKHNFLNLKNQHTLYGPEPQYYKDLNHYGPVFGLVIAPFALLPNQAGVILWVMFLAFVLYYAVTQLPLNNSQKLVILLLNVNSMMGSSGNVQVNSLIAALVMFSFIFIRKKQDFWAALMIILGTAIKLYGIVGLAFFFFSDNKIKFILSLVFWSVVLFALPMLISSPAFIIQTYRDWYTDLLAKNMENLASTRTNVSVMGMIKKIFLVDNLSNMLVLVPGMIVFGVSMFRIKYWRNLKYQLLGLASVMIFSNIFSTGSEPPTYVIAFIGVSVWYVVLDRPITGYERFLLIFALVLTNFSPSDLFPRYLRDKYVIPYALIALPCLLIWLKIVYEMLTRDFDRKAEVLELAVLQNKA</sequence>
<feature type="transmembrane region" description="Helical" evidence="8">
    <location>
        <begin position="94"/>
        <end position="114"/>
    </location>
</feature>
<feature type="transmembrane region" description="Helical" evidence="8">
    <location>
        <begin position="135"/>
        <end position="154"/>
    </location>
</feature>
<dbReference type="AlphaFoldDB" id="A0A4Q5LRZ2"/>
<organism evidence="9 10">
    <name type="scientific">Mucilaginibacter terrigena</name>
    <dbReference type="NCBI Taxonomy" id="2492395"/>
    <lineage>
        <taxon>Bacteria</taxon>
        <taxon>Pseudomonadati</taxon>
        <taxon>Bacteroidota</taxon>
        <taxon>Sphingobacteriia</taxon>
        <taxon>Sphingobacteriales</taxon>
        <taxon>Sphingobacteriaceae</taxon>
        <taxon>Mucilaginibacter</taxon>
    </lineage>
</organism>
<evidence type="ECO:0000256" key="7">
    <source>
        <dbReference type="ARBA" id="ARBA00024033"/>
    </source>
</evidence>
<evidence type="ECO:0000256" key="2">
    <source>
        <dbReference type="ARBA" id="ARBA00022475"/>
    </source>
</evidence>
<dbReference type="OrthoDB" id="1070018at2"/>
<evidence type="ECO:0000256" key="4">
    <source>
        <dbReference type="ARBA" id="ARBA00022692"/>
    </source>
</evidence>
<feature type="transmembrane region" description="Helical" evidence="8">
    <location>
        <begin position="160"/>
        <end position="185"/>
    </location>
</feature>
<protein>
    <submittedName>
        <fullName evidence="9">DUF2029 domain-containing protein</fullName>
    </submittedName>
</protein>
<comment type="similarity">
    <text evidence="7">Belongs to the glycosyltransferase 87 family.</text>
</comment>
<evidence type="ECO:0000256" key="1">
    <source>
        <dbReference type="ARBA" id="ARBA00004651"/>
    </source>
</evidence>
<comment type="subcellular location">
    <subcellularLocation>
        <location evidence="1">Cell membrane</location>
        <topology evidence="1">Multi-pass membrane protein</topology>
    </subcellularLocation>
</comment>
<dbReference type="InterPro" id="IPR018584">
    <property type="entry name" value="GT87"/>
</dbReference>
<comment type="caution">
    <text evidence="9">The sequence shown here is derived from an EMBL/GenBank/DDBJ whole genome shotgun (WGS) entry which is preliminary data.</text>
</comment>
<feature type="transmembrane region" description="Helical" evidence="8">
    <location>
        <begin position="330"/>
        <end position="347"/>
    </location>
</feature>
<keyword evidence="4 8" id="KW-0812">Transmembrane</keyword>
<keyword evidence="2" id="KW-1003">Cell membrane</keyword>
<dbReference type="GO" id="GO:0005886">
    <property type="term" value="C:plasma membrane"/>
    <property type="evidence" value="ECO:0007669"/>
    <property type="project" value="UniProtKB-SubCell"/>
</dbReference>
<feature type="transmembrane region" description="Helical" evidence="8">
    <location>
        <begin position="359"/>
        <end position="378"/>
    </location>
</feature>
<dbReference type="Pfam" id="PF09594">
    <property type="entry name" value="GT87"/>
    <property type="match status" value="1"/>
</dbReference>
<keyword evidence="10" id="KW-1185">Reference proteome</keyword>
<dbReference type="RefSeq" id="WP_129875063.1">
    <property type="nucleotide sequence ID" value="NZ_SEWG01000001.1"/>
</dbReference>
<keyword evidence="6 8" id="KW-0472">Membrane</keyword>
<evidence type="ECO:0000256" key="6">
    <source>
        <dbReference type="ARBA" id="ARBA00023136"/>
    </source>
</evidence>
<gene>
    <name evidence="9" type="ORF">EWM62_02560</name>
</gene>
<accession>A0A4Q5LRZ2</accession>
<feature type="transmembrane region" description="Helical" evidence="8">
    <location>
        <begin position="192"/>
        <end position="217"/>
    </location>
</feature>
<evidence type="ECO:0000256" key="5">
    <source>
        <dbReference type="ARBA" id="ARBA00022989"/>
    </source>
</evidence>
<dbReference type="Proteomes" id="UP000293331">
    <property type="component" value="Unassembled WGS sequence"/>
</dbReference>
<dbReference type="GO" id="GO:0016758">
    <property type="term" value="F:hexosyltransferase activity"/>
    <property type="evidence" value="ECO:0007669"/>
    <property type="project" value="InterPro"/>
</dbReference>
<evidence type="ECO:0000313" key="9">
    <source>
        <dbReference type="EMBL" id="RYU92336.1"/>
    </source>
</evidence>